<protein>
    <submittedName>
        <fullName evidence="1">Uncharacterized protein</fullName>
    </submittedName>
</protein>
<reference evidence="2" key="1">
    <citation type="submission" date="2017-11" db="EMBL/GenBank/DDBJ databases">
        <authorList>
            <person name="Kuznetsova I."/>
            <person name="Sazanova A."/>
            <person name="Chirak E."/>
            <person name="Safronova V."/>
            <person name="Willems A."/>
        </authorList>
    </citation>
    <scope>NUCLEOTIDE SEQUENCE [LARGE SCALE GENOMIC DNA]</scope>
    <source>
        <strain evidence="2">PEPV15</strain>
    </source>
</reference>
<evidence type="ECO:0000313" key="2">
    <source>
        <dbReference type="Proteomes" id="UP000241158"/>
    </source>
</evidence>
<proteinExistence type="predicted"/>
<organism evidence="1 2">
    <name type="scientific">Phyllobacterium endophyticum</name>
    <dbReference type="NCBI Taxonomy" id="1149773"/>
    <lineage>
        <taxon>Bacteria</taxon>
        <taxon>Pseudomonadati</taxon>
        <taxon>Pseudomonadota</taxon>
        <taxon>Alphaproteobacteria</taxon>
        <taxon>Hyphomicrobiales</taxon>
        <taxon>Phyllobacteriaceae</taxon>
        <taxon>Phyllobacterium</taxon>
    </lineage>
</organism>
<comment type="caution">
    <text evidence="1">The sequence shown here is derived from an EMBL/GenBank/DDBJ whole genome shotgun (WGS) entry which is preliminary data.</text>
</comment>
<sequence>MIVSTRTWERRALLVEIEKFCRWKFMDKVKGFGEADAFPSDNAEARRIWPEFTRQDFLVKQERL</sequence>
<dbReference type="Proteomes" id="UP000241158">
    <property type="component" value="Unassembled WGS sequence"/>
</dbReference>
<accession>A0A2P7AVC4</accession>
<dbReference type="EMBL" id="PGGN01000002">
    <property type="protein sequence ID" value="PSH58113.1"/>
    <property type="molecule type" value="Genomic_DNA"/>
</dbReference>
<dbReference type="AlphaFoldDB" id="A0A2P7AVC4"/>
<name>A0A2P7AVC4_9HYPH</name>
<keyword evidence="2" id="KW-1185">Reference proteome</keyword>
<gene>
    <name evidence="1" type="ORF">CU100_10730</name>
</gene>
<evidence type="ECO:0000313" key="1">
    <source>
        <dbReference type="EMBL" id="PSH58113.1"/>
    </source>
</evidence>